<sequence length="150" mass="17137">MTDNIDTSQLWISGIEVRYGCQPSQRPPERVLEEGGKSDNINEGLCGKYVWLVPQYTRREYQAATGFEVVIQCLPDMSKNNLSKRGGGKYRYLLPIMDSRQRRKIVHVMLLRQSQDLPCVPPGWDGATGNINEGRGNSFLYLLWKTESVR</sequence>
<dbReference type="OrthoDB" id="1046782at2759"/>
<proteinExistence type="predicted"/>
<reference evidence="1" key="1">
    <citation type="submission" date="2019-01" db="EMBL/GenBank/DDBJ databases">
        <title>Draft genome sequences of three monokaryotic isolates of the white-rot basidiomycete fungus Dichomitus squalens.</title>
        <authorList>
            <consortium name="DOE Joint Genome Institute"/>
            <person name="Lopez S.C."/>
            <person name="Andreopoulos B."/>
            <person name="Pangilinan J."/>
            <person name="Lipzen A."/>
            <person name="Riley R."/>
            <person name="Ahrendt S."/>
            <person name="Ng V."/>
            <person name="Barry K."/>
            <person name="Daum C."/>
            <person name="Grigoriev I.V."/>
            <person name="Hilden K.S."/>
            <person name="Makela M.R."/>
            <person name="de Vries R.P."/>
        </authorList>
    </citation>
    <scope>NUCLEOTIDE SEQUENCE [LARGE SCALE GENOMIC DNA]</scope>
    <source>
        <strain evidence="1">OM18370.1</strain>
    </source>
</reference>
<gene>
    <name evidence="1" type="ORF">BD311DRAFT_863466</name>
</gene>
<name>A0A4Q9MUY9_9APHY</name>
<evidence type="ECO:0000313" key="1">
    <source>
        <dbReference type="EMBL" id="TBU31187.1"/>
    </source>
</evidence>
<dbReference type="AlphaFoldDB" id="A0A4Q9MUY9"/>
<protein>
    <submittedName>
        <fullName evidence="1">Uncharacterized protein</fullName>
    </submittedName>
</protein>
<organism evidence="1">
    <name type="scientific">Dichomitus squalens</name>
    <dbReference type="NCBI Taxonomy" id="114155"/>
    <lineage>
        <taxon>Eukaryota</taxon>
        <taxon>Fungi</taxon>
        <taxon>Dikarya</taxon>
        <taxon>Basidiomycota</taxon>
        <taxon>Agaricomycotina</taxon>
        <taxon>Agaricomycetes</taxon>
        <taxon>Polyporales</taxon>
        <taxon>Polyporaceae</taxon>
        <taxon>Dichomitus</taxon>
    </lineage>
</organism>
<dbReference type="EMBL" id="ML143400">
    <property type="protein sequence ID" value="TBU31187.1"/>
    <property type="molecule type" value="Genomic_DNA"/>
</dbReference>
<dbReference type="Proteomes" id="UP000292957">
    <property type="component" value="Unassembled WGS sequence"/>
</dbReference>
<accession>A0A4Q9MUY9</accession>